<dbReference type="InterPro" id="IPR013783">
    <property type="entry name" value="Ig-like_fold"/>
</dbReference>
<evidence type="ECO:0000256" key="3">
    <source>
        <dbReference type="ARBA" id="ARBA00023157"/>
    </source>
</evidence>
<dbReference type="CDD" id="cd00096">
    <property type="entry name" value="Ig"/>
    <property type="match status" value="1"/>
</dbReference>
<dbReference type="SUPFAM" id="SSF48726">
    <property type="entry name" value="Immunoglobulin"/>
    <property type="match status" value="6"/>
</dbReference>
<evidence type="ECO:0000259" key="7">
    <source>
        <dbReference type="PROSITE" id="PS50835"/>
    </source>
</evidence>
<proteinExistence type="predicted"/>
<feature type="domain" description="Ig-like" evidence="7">
    <location>
        <begin position="480"/>
        <end position="568"/>
    </location>
</feature>
<dbReference type="GO" id="GO:0005886">
    <property type="term" value="C:plasma membrane"/>
    <property type="evidence" value="ECO:0007669"/>
    <property type="project" value="TreeGrafter"/>
</dbReference>
<feature type="domain" description="Ig-like" evidence="7">
    <location>
        <begin position="659"/>
        <end position="728"/>
    </location>
</feature>
<dbReference type="InterPro" id="IPR003599">
    <property type="entry name" value="Ig_sub"/>
</dbReference>
<comment type="caution">
    <text evidence="8">The sequence shown here is derived from an EMBL/GenBank/DDBJ whole genome shotgun (WGS) entry which is preliminary data.</text>
</comment>
<evidence type="ECO:0000256" key="2">
    <source>
        <dbReference type="ARBA" id="ARBA00023136"/>
    </source>
</evidence>
<name>A0AA35WT24_GEOBA</name>
<keyword evidence="2" id="KW-0472">Membrane</keyword>
<dbReference type="SMART" id="SM00409">
    <property type="entry name" value="IG"/>
    <property type="match status" value="10"/>
</dbReference>
<dbReference type="GO" id="GO:0098609">
    <property type="term" value="P:cell-cell adhesion"/>
    <property type="evidence" value="ECO:0007669"/>
    <property type="project" value="TreeGrafter"/>
</dbReference>
<feature type="domain" description="Ig-like" evidence="7">
    <location>
        <begin position="235"/>
        <end position="338"/>
    </location>
</feature>
<sequence>MELCSISVIYILMMLSFQVEAANGSLEVEISVLTDPGGRPSINYRLGSTATLICHVENMTGPVTYHWSSTSTAFFAYNSSAMFNRKRLLSAADAGVHTCTVTDAYGNSGHASLTMMFKEIMVYVAESYDHEDVIVANNSAVLYHPGSCLNCPVVFYCFSNSTSSGVGELILPDGTTHHDTDSSQLLVERLPFSTLRVQVSNSQPITGLFTCRLPDSNGNTMETTIGLYSGTVGPPRINVLESGYNDLTMDPDDSSVFATVECYTMSSPPTIVTWKRDGVEVDVRSSDYSTLQVAVDRINSHYRNILLVHSILEIMGNHTFTCEIENIGGSTYHSVAIDIPVMPKASMEVTPHSGRKGETITLLCRGYTDPPKATAQLMPYITTEWVGPMGLGLTEENGITISTRRHNTHGVVSTLTINGTKYSQTGVYSCVVTLNATDKPSVNSAEFHLTLKQNITIYESEQELTEAHHAVDGLVCLIIKNVSIELSSSSPTAGEELRMTCSAVSDVLPTLTWTDPRGDRVTTNNPHVSLELVDGELSLLFQSLHTSHGGVYTCVASVGGISSAQKMAAEHLLAIQIPQPVTLIAFNPTDVYPSSRLSITCEVSLAQEVDTPVRVGMRWNAPTPIYGNNRITMREDRSTSFVYKSILLINSVSFSDAASSVSLACVAPPDAVPPLTYSWSSTCSSCFTSNNSSREITIDILRSSDGGVHTCTVTDAESHTGSAKTEMRLYGRPVVYSSSHEYSSGSANSILSLECPSRNSIPSNVTWLRNNETVDTLNGLYETVEIANRGYLTSSYFWNILIVRSVAGALGNQRYTCHIQNTFGKDSANIILQREVITITTPSETLYGDALLLVCSSVALPTEYASRAHIQWWGPNGTSLDGMNGIAVGEQTSDGETSSRNLAFDFLRSFMDGVYTCQFSIQYMNETYTETKNYSLMVSGRISITGNDVTLVSGKARSIRCSWGSVGLARLAWYLEGLYTIPLASADGSSSVTLYLDPSITGLNDTTFVCRATDVLGYTYQNETVVYVKDMSVDIQVRYVAPPDFGLSPPYYRPGSSLTLSCIATGASDSVAFQWTSTYPQSFTYGARNAVRSKTLLTAYDSWTHTCTITDTDRTTASARVKVFLLCSGTYTINRQSPSGINIYTSRYNTPIVGIYTCRMTSPNGQVRDMSFGVYTTTIRIPTLSPPEYIDLIEVAHEPALGMVVCNSSGFPPTHVSWKRGNTLLSADDTSYQQIQRVVSRGSSLYSNILILNDIHGVIGNHRYVCLIRNQAGAVSRAIEVSNTVEPQLSIQAPADPEYLSDLSLSCSVHVPQKLHRHLVPYMTVTWHTPFEESSTAGAPVVDDGASLHLNLSIASVNETHNGVYNCRVVIQLPNTSSPITRETDYTLNLKAVSIVTERDPMVVGIPNEVVCSTRELGVSAIEMIFPETNKTLATANDTNFHSTDNFSSNAIQLQVVAAPPVVTILRGNNGRVELHSDHTLVCEVDIISEVDTPVLVEIEWDLPPFFSDASRASVSDVRGSGFSYSSVMSISNFTVRESELSVSIQVDYTPPSDFHLPSPPYYRPASSVSLACVATNAVGTASYLWFSTNSDSFANGASGGNISRDILTAFDAGYHICTVTDEVGNTGTAMTPMELFGAGIYVSSSERVTDSAVPNNTALRFTSHYCNNCRVSFYCLSNSTVTEYRPSVWYYYGRLYPNTTENCVTVTESATGLFVHNYRYERLGGMYICDIADSNGNIIQLSVGVYDYNNFNAPYVTSGDYINHINSPETDALVTVYCSTYRYPPTNVIWRRNGVKVTIDGFKYEAYQAVTNRQGSYYYNALVIRDIAGITDQPEYTCEVRNTADFSLVCSGVVTSSIPLEKLHLKDNIRVQCCVSGEGSVFRSTLLFHPLGHGHDKLYTCSMTLEHPAYSIVPSDTSDYRVMFDFAFFQLKFNGLLCTEVSERLERDIKETLAFFIDRECRCGFESSLIDQGEFHCNDDIIIYRARIIGSSDVQSSQRVMEILNKWKSSEGTFVFSGRQKNARVWVDPLCPLKIDSFASEILCGD</sequence>
<feature type="domain" description="Ig-like" evidence="7">
    <location>
        <begin position="1182"/>
        <end position="1282"/>
    </location>
</feature>
<dbReference type="GO" id="GO:0050839">
    <property type="term" value="F:cell adhesion molecule binding"/>
    <property type="evidence" value="ECO:0007669"/>
    <property type="project" value="TreeGrafter"/>
</dbReference>
<feature type="domain" description="Ig-like" evidence="7">
    <location>
        <begin position="1043"/>
        <end position="1118"/>
    </location>
</feature>
<dbReference type="InterPro" id="IPR051275">
    <property type="entry name" value="Cell_adhesion_signaling"/>
</dbReference>
<feature type="domain" description="Ig-like" evidence="7">
    <location>
        <begin position="36"/>
        <end position="114"/>
    </location>
</feature>
<dbReference type="InterPro" id="IPR036179">
    <property type="entry name" value="Ig-like_dom_sf"/>
</dbReference>
<dbReference type="PROSITE" id="PS50835">
    <property type="entry name" value="IG_LIKE"/>
    <property type="match status" value="11"/>
</dbReference>
<dbReference type="SMART" id="SM00408">
    <property type="entry name" value="IGc2"/>
    <property type="match status" value="4"/>
</dbReference>
<keyword evidence="4" id="KW-0325">Glycoprotein</keyword>
<organism evidence="8 9">
    <name type="scientific">Geodia barretti</name>
    <name type="common">Barrett's horny sponge</name>
    <dbReference type="NCBI Taxonomy" id="519541"/>
    <lineage>
        <taxon>Eukaryota</taxon>
        <taxon>Metazoa</taxon>
        <taxon>Porifera</taxon>
        <taxon>Demospongiae</taxon>
        <taxon>Heteroscleromorpha</taxon>
        <taxon>Tetractinellida</taxon>
        <taxon>Astrophorina</taxon>
        <taxon>Geodiidae</taxon>
        <taxon>Geodia</taxon>
    </lineage>
</organism>
<evidence type="ECO:0000256" key="6">
    <source>
        <dbReference type="SAM" id="SignalP"/>
    </source>
</evidence>
<dbReference type="GO" id="GO:0005911">
    <property type="term" value="C:cell-cell junction"/>
    <property type="evidence" value="ECO:0007669"/>
    <property type="project" value="TreeGrafter"/>
</dbReference>
<feature type="domain" description="Ig-like" evidence="7">
    <location>
        <begin position="1287"/>
        <end position="1381"/>
    </location>
</feature>
<evidence type="ECO:0000313" key="9">
    <source>
        <dbReference type="Proteomes" id="UP001174909"/>
    </source>
</evidence>
<dbReference type="InterPro" id="IPR003598">
    <property type="entry name" value="Ig_sub2"/>
</dbReference>
<dbReference type="Proteomes" id="UP001174909">
    <property type="component" value="Unassembled WGS sequence"/>
</dbReference>
<dbReference type="PANTHER" id="PTHR11640">
    <property type="entry name" value="NEPHRIN"/>
    <property type="match status" value="1"/>
</dbReference>
<reference evidence="8" key="1">
    <citation type="submission" date="2023-03" db="EMBL/GenBank/DDBJ databases">
        <authorList>
            <person name="Steffen K."/>
            <person name="Cardenas P."/>
        </authorList>
    </citation>
    <scope>NUCLEOTIDE SEQUENCE</scope>
</reference>
<feature type="domain" description="Ig-like" evidence="7">
    <location>
        <begin position="733"/>
        <end position="837"/>
    </location>
</feature>
<dbReference type="InterPro" id="IPR007110">
    <property type="entry name" value="Ig-like_dom"/>
</dbReference>
<accession>A0AA35WT24</accession>
<dbReference type="EMBL" id="CASHTH010002308">
    <property type="protein sequence ID" value="CAI8027911.1"/>
    <property type="molecule type" value="Genomic_DNA"/>
</dbReference>
<protein>
    <submittedName>
        <fullName evidence="8">Hemicentin-2</fullName>
    </submittedName>
</protein>
<evidence type="ECO:0000313" key="8">
    <source>
        <dbReference type="EMBL" id="CAI8027911.1"/>
    </source>
</evidence>
<feature type="domain" description="Ig-like" evidence="7">
    <location>
        <begin position="1552"/>
        <end position="1637"/>
    </location>
</feature>
<comment type="subcellular location">
    <subcellularLocation>
        <location evidence="1">Membrane</location>
        <topology evidence="1">Single-pass type I membrane protein</topology>
    </subcellularLocation>
</comment>
<feature type="signal peptide" evidence="6">
    <location>
        <begin position="1"/>
        <end position="21"/>
    </location>
</feature>
<feature type="domain" description="Ig-like" evidence="7">
    <location>
        <begin position="1755"/>
        <end position="1850"/>
    </location>
</feature>
<keyword evidence="3" id="KW-1015">Disulfide bond</keyword>
<feature type="chain" id="PRO_5041384214" evidence="6">
    <location>
        <begin position="22"/>
        <end position="2047"/>
    </location>
</feature>
<dbReference type="Gene3D" id="2.60.40.10">
    <property type="entry name" value="Immunoglobulins"/>
    <property type="match status" value="5"/>
</dbReference>
<feature type="domain" description="Ig-like" evidence="7">
    <location>
        <begin position="343"/>
        <end position="443"/>
    </location>
</feature>
<keyword evidence="6" id="KW-0732">Signal</keyword>
<dbReference type="Pfam" id="PF13927">
    <property type="entry name" value="Ig_3"/>
    <property type="match status" value="1"/>
</dbReference>
<evidence type="ECO:0000256" key="1">
    <source>
        <dbReference type="ARBA" id="ARBA00004479"/>
    </source>
</evidence>
<keyword evidence="5" id="KW-0393">Immunoglobulin domain</keyword>
<gene>
    <name evidence="8" type="ORF">GBAR_LOCUS15898</name>
</gene>
<keyword evidence="9" id="KW-1185">Reference proteome</keyword>
<dbReference type="PANTHER" id="PTHR11640:SF31">
    <property type="entry name" value="IRREGULAR CHIASM C-ROUGHEST PROTEIN-RELATED"/>
    <property type="match status" value="1"/>
</dbReference>
<evidence type="ECO:0000256" key="4">
    <source>
        <dbReference type="ARBA" id="ARBA00023180"/>
    </source>
</evidence>
<evidence type="ECO:0000256" key="5">
    <source>
        <dbReference type="ARBA" id="ARBA00023319"/>
    </source>
</evidence>